<evidence type="ECO:0000256" key="3">
    <source>
        <dbReference type="SAM" id="MobiDB-lite"/>
    </source>
</evidence>
<dbReference type="PANTHER" id="PTHR23113">
    <property type="entry name" value="GUANINE NUCLEOTIDE EXCHANGE FACTOR"/>
    <property type="match status" value="1"/>
</dbReference>
<dbReference type="InterPro" id="IPR036964">
    <property type="entry name" value="RASGEF_cat_dom_sf"/>
</dbReference>
<dbReference type="KEGG" id="mbr:MONBRDRAFT_14778"/>
<dbReference type="eggNOG" id="KOG3417">
    <property type="taxonomic scope" value="Eukaryota"/>
</dbReference>
<dbReference type="SUPFAM" id="SSF48366">
    <property type="entry name" value="Ras GEF"/>
    <property type="match status" value="1"/>
</dbReference>
<dbReference type="STRING" id="81824.A9US10"/>
<feature type="domain" description="Ras-GEF" evidence="4">
    <location>
        <begin position="13"/>
        <end position="242"/>
    </location>
</feature>
<dbReference type="CDD" id="cd00155">
    <property type="entry name" value="RasGEF"/>
    <property type="match status" value="1"/>
</dbReference>
<feature type="compositionally biased region" description="Basic residues" evidence="3">
    <location>
        <begin position="271"/>
        <end position="280"/>
    </location>
</feature>
<dbReference type="OMA" id="LYCHECK"/>
<evidence type="ECO:0000313" key="6">
    <source>
        <dbReference type="Proteomes" id="UP000001357"/>
    </source>
</evidence>
<name>A9US10_MONBE</name>
<dbReference type="Proteomes" id="UP000001357">
    <property type="component" value="Unassembled WGS sequence"/>
</dbReference>
<dbReference type="PROSITE" id="PS50009">
    <property type="entry name" value="RASGEF_CAT"/>
    <property type="match status" value="1"/>
</dbReference>
<dbReference type="Gene3D" id="1.10.840.10">
    <property type="entry name" value="Ras guanine-nucleotide exchange factors catalytic domain"/>
    <property type="match status" value="1"/>
</dbReference>
<evidence type="ECO:0000256" key="2">
    <source>
        <dbReference type="PROSITE-ProRule" id="PRU00168"/>
    </source>
</evidence>
<protein>
    <recommendedName>
        <fullName evidence="4">Ras-GEF domain-containing protein</fullName>
    </recommendedName>
</protein>
<proteinExistence type="predicted"/>
<dbReference type="InterPro" id="IPR023578">
    <property type="entry name" value="Ras_GEF_dom_sf"/>
</dbReference>
<evidence type="ECO:0000313" key="5">
    <source>
        <dbReference type="EMBL" id="EDQ91698.1"/>
    </source>
</evidence>
<dbReference type="Pfam" id="PF00617">
    <property type="entry name" value="RasGEF"/>
    <property type="match status" value="1"/>
</dbReference>
<sequence length="286" mass="32121">MQRSVTPLDCTPHPLELARQLTLYEHDLFKRVRALDLVHKVKSGEAATVASVSAMIRHFNAMTSFVAACVLQETDRERRVALVQKMIALGHRCYTLGNLNGAMEVVAGLGLTPVRRLTETWAGVDPAARKAFTGLERLMSAERNFHRYRALLRKLRPPMVPYFGLYLRDLTMTLHSNQDTLRCGMLNTGKLRDLSVLLEDMEARQQGSYPLIVLPNVRAMLQGLAPVDEDVLFERSYAVQPPSHLRKASSTSFFGFRLTGDSDSNSSNSLRGRRASRHRTLSTNVK</sequence>
<dbReference type="AlphaFoldDB" id="A9US10"/>
<accession>A9US10</accession>
<reference evidence="5 6" key="1">
    <citation type="journal article" date="2008" name="Nature">
        <title>The genome of the choanoflagellate Monosiga brevicollis and the origin of metazoans.</title>
        <authorList>
            <consortium name="JGI Sequencing"/>
            <person name="King N."/>
            <person name="Westbrook M.J."/>
            <person name="Young S.L."/>
            <person name="Kuo A."/>
            <person name="Abedin M."/>
            <person name="Chapman J."/>
            <person name="Fairclough S."/>
            <person name="Hellsten U."/>
            <person name="Isogai Y."/>
            <person name="Letunic I."/>
            <person name="Marr M."/>
            <person name="Pincus D."/>
            <person name="Putnam N."/>
            <person name="Rokas A."/>
            <person name="Wright K.J."/>
            <person name="Zuzow R."/>
            <person name="Dirks W."/>
            <person name="Good M."/>
            <person name="Goodstein D."/>
            <person name="Lemons D."/>
            <person name="Li W."/>
            <person name="Lyons J.B."/>
            <person name="Morris A."/>
            <person name="Nichols S."/>
            <person name="Richter D.J."/>
            <person name="Salamov A."/>
            <person name="Bork P."/>
            <person name="Lim W.A."/>
            <person name="Manning G."/>
            <person name="Miller W.T."/>
            <person name="McGinnis W."/>
            <person name="Shapiro H."/>
            <person name="Tjian R."/>
            <person name="Grigoriev I.V."/>
            <person name="Rokhsar D."/>
        </authorList>
    </citation>
    <scope>NUCLEOTIDE SEQUENCE [LARGE SCALE GENOMIC DNA]</scope>
    <source>
        <strain evidence="6">MX1 / ATCC 50154</strain>
    </source>
</reference>
<dbReference type="PANTHER" id="PTHR23113:SF363">
    <property type="entry name" value="PROTEIN SON OF SEVENLESS"/>
    <property type="match status" value="1"/>
</dbReference>
<keyword evidence="1 2" id="KW-0344">Guanine-nucleotide releasing factor</keyword>
<dbReference type="EMBL" id="CH991544">
    <property type="protein sequence ID" value="EDQ91698.1"/>
    <property type="molecule type" value="Genomic_DNA"/>
</dbReference>
<evidence type="ECO:0000256" key="1">
    <source>
        <dbReference type="ARBA" id="ARBA00022658"/>
    </source>
</evidence>
<dbReference type="RefSeq" id="XP_001742984.1">
    <property type="nucleotide sequence ID" value="XM_001742932.1"/>
</dbReference>
<keyword evidence="6" id="KW-1185">Reference proteome</keyword>
<dbReference type="InParanoid" id="A9US10"/>
<dbReference type="GO" id="GO:0005085">
    <property type="term" value="F:guanyl-nucleotide exchange factor activity"/>
    <property type="evidence" value="ECO:0007669"/>
    <property type="project" value="UniProtKB-KW"/>
</dbReference>
<feature type="region of interest" description="Disordered" evidence="3">
    <location>
        <begin position="263"/>
        <end position="286"/>
    </location>
</feature>
<dbReference type="GeneID" id="5888247"/>
<evidence type="ECO:0000259" key="4">
    <source>
        <dbReference type="PROSITE" id="PS50009"/>
    </source>
</evidence>
<dbReference type="InterPro" id="IPR001895">
    <property type="entry name" value="RASGEF_cat_dom"/>
</dbReference>
<dbReference type="SMART" id="SM00147">
    <property type="entry name" value="RasGEF"/>
    <property type="match status" value="1"/>
</dbReference>
<dbReference type="FunCoup" id="A9US10">
    <property type="interactions" value="217"/>
</dbReference>
<dbReference type="InterPro" id="IPR008937">
    <property type="entry name" value="Ras-like_GEF"/>
</dbReference>
<organism evidence="5 6">
    <name type="scientific">Monosiga brevicollis</name>
    <name type="common">Choanoflagellate</name>
    <dbReference type="NCBI Taxonomy" id="81824"/>
    <lineage>
        <taxon>Eukaryota</taxon>
        <taxon>Choanoflagellata</taxon>
        <taxon>Craspedida</taxon>
        <taxon>Salpingoecidae</taxon>
        <taxon>Monosiga</taxon>
    </lineage>
</organism>
<gene>
    <name evidence="5" type="ORF">MONBRDRAFT_14778</name>
</gene>
<dbReference type="GO" id="GO:0007264">
    <property type="term" value="P:small GTPase-mediated signal transduction"/>
    <property type="evidence" value="ECO:0007669"/>
    <property type="project" value="InterPro"/>
</dbReference>